<feature type="domain" description="SLH" evidence="3">
    <location>
        <begin position="23"/>
        <end position="83"/>
    </location>
</feature>
<dbReference type="Proteomes" id="UP000274033">
    <property type="component" value="Unassembled WGS sequence"/>
</dbReference>
<keyword evidence="1 2" id="KW-0732">Signal</keyword>
<dbReference type="Pfam" id="PF00395">
    <property type="entry name" value="SLH"/>
    <property type="match status" value="2"/>
</dbReference>
<comment type="caution">
    <text evidence="4">The sequence shown here is derived from an EMBL/GenBank/DDBJ whole genome shotgun (WGS) entry which is preliminary data.</text>
</comment>
<dbReference type="OrthoDB" id="2776339at2"/>
<accession>A0A3N9UKR1</accession>
<evidence type="ECO:0000313" key="5">
    <source>
        <dbReference type="Proteomes" id="UP000274033"/>
    </source>
</evidence>
<name>A0A3N9UKR1_9BACI</name>
<protein>
    <submittedName>
        <fullName evidence="4">S-layer homology domain-containing protein</fullName>
    </submittedName>
</protein>
<gene>
    <name evidence="4" type="ORF">EBB45_02915</name>
</gene>
<dbReference type="AlphaFoldDB" id="A0A3N9UKR1"/>
<evidence type="ECO:0000256" key="1">
    <source>
        <dbReference type="ARBA" id="ARBA00022729"/>
    </source>
</evidence>
<dbReference type="EMBL" id="RRCT01000001">
    <property type="protein sequence ID" value="RQW76517.1"/>
    <property type="molecule type" value="Genomic_DNA"/>
</dbReference>
<evidence type="ECO:0000259" key="3">
    <source>
        <dbReference type="PROSITE" id="PS51272"/>
    </source>
</evidence>
<reference evidence="4 5" key="1">
    <citation type="journal article" date="2013" name="J. Microbiol.">
        <title>Lysinibacillus chungkukjangi sp. nov., isolated from Chungkukjang, Korean fermented soybean food.</title>
        <authorList>
            <person name="Kim S.J."/>
            <person name="Jang Y.H."/>
            <person name="Hamada M."/>
            <person name="Ahn J.H."/>
            <person name="Weon H.Y."/>
            <person name="Suzuki K."/>
            <person name="Whang K.S."/>
            <person name="Kwon S.W."/>
        </authorList>
    </citation>
    <scope>NUCLEOTIDE SEQUENCE [LARGE SCALE GENOMIC DNA]</scope>
    <source>
        <strain evidence="4 5">MCCC 1A12701</strain>
    </source>
</reference>
<sequence>MRKTIFGVVLSFSLLFNNSTADASVHYKDVKPSDNFYPAVENMIEQGAISSTLPYFHPYEKVTRGQASKMIAVAAGLDYKNVDDFANFRDVPSTHQFYPYIDVMFRELIIGGYNYYEFGVNEYLTRGQMARILVNAFKVPLLSISAHSNPLQFKDIYYNYKNVAEVYKQHGIEIMTLKQFNLLSGLSETEYGINKPVTRAQLVLLINQLQEQKDNYTNLRRLTFREYFNNWRNAEFTIEDQSIVKIVSYTSDQIKREYAYNYPPIPNQALLKPLKEGTTRIISTNGEEINVTVYEQDDVLRTSFEKITE</sequence>
<proteinExistence type="predicted"/>
<evidence type="ECO:0000313" key="4">
    <source>
        <dbReference type="EMBL" id="RQW76517.1"/>
    </source>
</evidence>
<dbReference type="InterPro" id="IPR001119">
    <property type="entry name" value="SLH_dom"/>
</dbReference>
<feature type="domain" description="SLH" evidence="3">
    <location>
        <begin position="84"/>
        <end position="147"/>
    </location>
</feature>
<feature type="signal peptide" evidence="2">
    <location>
        <begin position="1"/>
        <end position="23"/>
    </location>
</feature>
<evidence type="ECO:0000256" key="2">
    <source>
        <dbReference type="SAM" id="SignalP"/>
    </source>
</evidence>
<dbReference type="RefSeq" id="WP_124762425.1">
    <property type="nucleotide sequence ID" value="NZ_JAFBDY010000001.1"/>
</dbReference>
<feature type="chain" id="PRO_5018187397" evidence="2">
    <location>
        <begin position="24"/>
        <end position="309"/>
    </location>
</feature>
<organism evidence="4 5">
    <name type="scientific">Lysinibacillus composti</name>
    <dbReference type="NCBI Taxonomy" id="720633"/>
    <lineage>
        <taxon>Bacteria</taxon>
        <taxon>Bacillati</taxon>
        <taxon>Bacillota</taxon>
        <taxon>Bacilli</taxon>
        <taxon>Bacillales</taxon>
        <taxon>Bacillaceae</taxon>
        <taxon>Lysinibacillus</taxon>
    </lineage>
</organism>
<dbReference type="PROSITE" id="PS51272">
    <property type="entry name" value="SLH"/>
    <property type="match status" value="2"/>
</dbReference>
<keyword evidence="5" id="KW-1185">Reference proteome</keyword>